<dbReference type="OrthoDB" id="10254377at2759"/>
<feature type="compositionally biased region" description="Low complexity" evidence="5">
    <location>
        <begin position="975"/>
        <end position="984"/>
    </location>
</feature>
<dbReference type="PANTHER" id="PTHR21560:SF0">
    <property type="entry name" value="KINASE NON-CATALYTIC C-LOBE DOMAIN-CONTAINING PROTEIN 1"/>
    <property type="match status" value="1"/>
</dbReference>
<feature type="compositionally biased region" description="Basic and acidic residues" evidence="5">
    <location>
        <begin position="412"/>
        <end position="427"/>
    </location>
</feature>
<dbReference type="SUPFAM" id="SSF48366">
    <property type="entry name" value="Ras GEF"/>
    <property type="match status" value="1"/>
</dbReference>
<keyword evidence="4" id="KW-0175">Coiled coil</keyword>
<dbReference type="InterPro" id="IPR011019">
    <property type="entry name" value="KIND_dom"/>
</dbReference>
<dbReference type="PROSITE" id="PS50009">
    <property type="entry name" value="RASGEF_CAT"/>
    <property type="match status" value="1"/>
</dbReference>
<dbReference type="SMART" id="SM00147">
    <property type="entry name" value="RasGEF"/>
    <property type="match status" value="1"/>
</dbReference>
<feature type="domain" description="KIND" evidence="8">
    <location>
        <begin position="61"/>
        <end position="241"/>
    </location>
</feature>
<feature type="compositionally biased region" description="Polar residues" evidence="5">
    <location>
        <begin position="668"/>
        <end position="679"/>
    </location>
</feature>
<keyword evidence="10" id="KW-0418">Kinase</keyword>
<feature type="compositionally biased region" description="Basic and acidic residues" evidence="5">
    <location>
        <begin position="957"/>
        <end position="966"/>
    </location>
</feature>
<dbReference type="InterPro" id="IPR029899">
    <property type="entry name" value="KNDC1"/>
</dbReference>
<dbReference type="GO" id="GO:0048814">
    <property type="term" value="P:regulation of dendrite morphogenesis"/>
    <property type="evidence" value="ECO:0007669"/>
    <property type="project" value="TreeGrafter"/>
</dbReference>
<dbReference type="InterPro" id="IPR036964">
    <property type="entry name" value="RASGEF_cat_dom_sf"/>
</dbReference>
<evidence type="ECO:0000256" key="4">
    <source>
        <dbReference type="SAM" id="Coils"/>
    </source>
</evidence>
<dbReference type="Gene3D" id="1.10.840.10">
    <property type="entry name" value="Ras guanine-nucleotide exchange factors catalytic domain"/>
    <property type="match status" value="1"/>
</dbReference>
<dbReference type="GO" id="GO:0007264">
    <property type="term" value="P:small GTPase-mediated signal transduction"/>
    <property type="evidence" value="ECO:0007669"/>
    <property type="project" value="InterPro"/>
</dbReference>
<dbReference type="Proteomes" id="UP001652741">
    <property type="component" value="Chromosome ssa18"/>
</dbReference>
<feature type="region of interest" description="Disordered" evidence="5">
    <location>
        <begin position="906"/>
        <end position="984"/>
    </location>
</feature>
<dbReference type="InterPro" id="IPR001895">
    <property type="entry name" value="RASGEF_cat_dom"/>
</dbReference>
<feature type="region of interest" description="Disordered" evidence="5">
    <location>
        <begin position="251"/>
        <end position="284"/>
    </location>
</feature>
<dbReference type="GO" id="GO:0005085">
    <property type="term" value="F:guanyl-nucleotide exchange factor activity"/>
    <property type="evidence" value="ECO:0007669"/>
    <property type="project" value="UniProtKB-KW"/>
</dbReference>
<dbReference type="PANTHER" id="PTHR21560">
    <property type="entry name" value="VERY KIND PROTEIN"/>
    <property type="match status" value="1"/>
</dbReference>
<dbReference type="OMA" id="XDAFLEG"/>
<feature type="compositionally biased region" description="Polar residues" evidence="5">
    <location>
        <begin position="269"/>
        <end position="283"/>
    </location>
</feature>
<name>A0A1S3N3P5_SALSA</name>
<feature type="compositionally biased region" description="Basic and acidic residues" evidence="5">
    <location>
        <begin position="764"/>
        <end position="787"/>
    </location>
</feature>
<organism evidence="9 10">
    <name type="scientific">Salmo salar</name>
    <name type="common">Atlantic salmon</name>
    <dbReference type="NCBI Taxonomy" id="8030"/>
    <lineage>
        <taxon>Eukaryota</taxon>
        <taxon>Metazoa</taxon>
        <taxon>Chordata</taxon>
        <taxon>Craniata</taxon>
        <taxon>Vertebrata</taxon>
        <taxon>Euteleostomi</taxon>
        <taxon>Actinopterygii</taxon>
        <taxon>Neopterygii</taxon>
        <taxon>Teleostei</taxon>
        <taxon>Protacanthopterygii</taxon>
        <taxon>Salmoniformes</taxon>
        <taxon>Salmonidae</taxon>
        <taxon>Salmoninae</taxon>
        <taxon>Salmo</taxon>
    </lineage>
</organism>
<evidence type="ECO:0000313" key="9">
    <source>
        <dbReference type="Proteomes" id="UP001652741"/>
    </source>
</evidence>
<dbReference type="Pfam" id="PF00617">
    <property type="entry name" value="RasGEF"/>
    <property type="match status" value="1"/>
</dbReference>
<keyword evidence="10" id="KW-0808">Transferase</keyword>
<feature type="region of interest" description="Disordered" evidence="5">
    <location>
        <begin position="389"/>
        <end position="458"/>
    </location>
</feature>
<feature type="coiled-coil region" evidence="4">
    <location>
        <begin position="1294"/>
        <end position="1321"/>
    </location>
</feature>
<accession>A0A1S3N3P5</accession>
<dbReference type="CDD" id="cd06224">
    <property type="entry name" value="REM"/>
    <property type="match status" value="1"/>
</dbReference>
<proteinExistence type="predicted"/>
<dbReference type="Gene3D" id="1.20.870.10">
    <property type="entry name" value="Son of sevenless (SoS) protein Chain: S domain 1"/>
    <property type="match status" value="1"/>
</dbReference>
<dbReference type="InterPro" id="IPR023578">
    <property type="entry name" value="Ras_GEF_dom_sf"/>
</dbReference>
<evidence type="ECO:0000259" key="6">
    <source>
        <dbReference type="PROSITE" id="PS50009"/>
    </source>
</evidence>
<feature type="domain" description="N-terminal Ras-GEF" evidence="7">
    <location>
        <begin position="1376"/>
        <end position="1502"/>
    </location>
</feature>
<keyword evidence="2" id="KW-0677">Repeat</keyword>
<dbReference type="SMART" id="SM00750">
    <property type="entry name" value="KIND"/>
    <property type="match status" value="2"/>
</dbReference>
<feature type="compositionally biased region" description="Polar residues" evidence="5">
    <location>
        <begin position="321"/>
        <end position="331"/>
    </location>
</feature>
<dbReference type="GO" id="GO:0032045">
    <property type="term" value="C:guanyl-nucleotide exchange factor complex"/>
    <property type="evidence" value="ECO:0007669"/>
    <property type="project" value="TreeGrafter"/>
</dbReference>
<evidence type="ECO:0000256" key="3">
    <source>
        <dbReference type="PROSITE-ProRule" id="PRU00168"/>
    </source>
</evidence>
<evidence type="ECO:0000256" key="5">
    <source>
        <dbReference type="SAM" id="MobiDB-lite"/>
    </source>
</evidence>
<feature type="region of interest" description="Disordered" evidence="5">
    <location>
        <begin position="657"/>
        <end position="681"/>
    </location>
</feature>
<evidence type="ECO:0000259" key="7">
    <source>
        <dbReference type="PROSITE" id="PS50212"/>
    </source>
</evidence>
<dbReference type="GO" id="GO:0030425">
    <property type="term" value="C:dendrite"/>
    <property type="evidence" value="ECO:0007669"/>
    <property type="project" value="TreeGrafter"/>
</dbReference>
<dbReference type="KEGG" id="sasa:106576784"/>
<keyword evidence="1 3" id="KW-0344">Guanine-nucleotide releasing factor</keyword>
<dbReference type="SUPFAM" id="SSF56112">
    <property type="entry name" value="Protein kinase-like (PK-like)"/>
    <property type="match status" value="1"/>
</dbReference>
<evidence type="ECO:0000256" key="1">
    <source>
        <dbReference type="ARBA" id="ARBA00022658"/>
    </source>
</evidence>
<dbReference type="Pfam" id="PF16474">
    <property type="entry name" value="KIND"/>
    <property type="match status" value="1"/>
</dbReference>
<evidence type="ECO:0000259" key="8">
    <source>
        <dbReference type="PROSITE" id="PS51377"/>
    </source>
</evidence>
<dbReference type="Gene3D" id="1.10.510.10">
    <property type="entry name" value="Transferase(Phosphotransferase) domain 1"/>
    <property type="match status" value="2"/>
</dbReference>
<feature type="domain" description="KIND" evidence="8">
    <location>
        <begin position="495"/>
        <end position="660"/>
    </location>
</feature>
<feature type="compositionally biased region" description="Polar residues" evidence="5">
    <location>
        <begin position="788"/>
        <end position="815"/>
    </location>
</feature>
<evidence type="ECO:0000313" key="10">
    <source>
        <dbReference type="RefSeq" id="XP_014009656.1"/>
    </source>
</evidence>
<gene>
    <name evidence="10" type="primary">LOC106576784</name>
</gene>
<feature type="domain" description="Ras-GEF" evidence="6">
    <location>
        <begin position="1597"/>
        <end position="1849"/>
    </location>
</feature>
<dbReference type="PROSITE" id="PS50212">
    <property type="entry name" value="RASGEF_NTER"/>
    <property type="match status" value="1"/>
</dbReference>
<dbReference type="GeneID" id="106576784"/>
<dbReference type="Pfam" id="PF00618">
    <property type="entry name" value="RasGEF_N"/>
    <property type="match status" value="1"/>
</dbReference>
<feature type="region of interest" description="Disordered" evidence="5">
    <location>
        <begin position="318"/>
        <end position="370"/>
    </location>
</feature>
<dbReference type="InterPro" id="IPR000651">
    <property type="entry name" value="Ras-like_Gua-exchang_fac_N"/>
</dbReference>
<dbReference type="InterPro" id="IPR011009">
    <property type="entry name" value="Kinase-like_dom_sf"/>
</dbReference>
<dbReference type="RefSeq" id="XP_014009656.1">
    <property type="nucleotide sequence ID" value="XM_014154181.2"/>
</dbReference>
<feature type="region of interest" description="Disordered" evidence="5">
    <location>
        <begin position="1157"/>
        <end position="1179"/>
    </location>
</feature>
<evidence type="ECO:0000256" key="2">
    <source>
        <dbReference type="ARBA" id="ARBA00022737"/>
    </source>
</evidence>
<dbReference type="GO" id="GO:0043025">
    <property type="term" value="C:neuronal cell body"/>
    <property type="evidence" value="ECO:0007669"/>
    <property type="project" value="TreeGrafter"/>
</dbReference>
<dbReference type="FunFam" id="1.10.510.10:FF:000529">
    <property type="entry name" value="Kinase non-catalytic C-lobe domain-containing 1"/>
    <property type="match status" value="1"/>
</dbReference>
<sequence>MCPLDFAALGVSVFIAAGHLLYSFFVCVCVTPVCVCVCVCLRVSTCMLASMPACVCPQENVSLADILSLRDICLTEQEVWAVCVECVLALQSIASSPLFHTLCITPDTLAFNAHGNVCFMEQLSDDPEGSFIPPEFDKTGSTFEGHVYSLGSTLSAALDFVIEPELEAELGEEIQRLLEQMQEEGPEDRPLPQDLLSLAEEKLVDTSSTALCRKLSSIGRRVLSIESVATFQDGWDGSWEARWQQPKPNWQLHKSISSEDSSSKDQGIVSHTTAENPDLNDSNGLHRHHVCGAWDSTLWADGMGDVEENGCVREEDMFGSQLDSRSQNSSPVHRRAQERAGRVRGVLNRSCSVPDSNNPPAFPPAPHGDISVNVSDLTEIGAEECMGHGSVWSKRGDREKAPYQCNDSEQWDSARDSETLEGERDSTMPKCGGETDSDSQSGTRDETSSSRPAQDPDMLVDSACNMTLTSNLYTPNNHMTKSMLCLNEESQDEWISLRDLLTRSGQRLSVNELWALCHTCLSTLQTYLDYPAYLCLDTMYVGCEGEVLFLKPKNTGSCDAFYLAPEFQDHGIVTEKACVYGVAAILWATAKFNLSANQKLAMPRKLKMLLLEMAKRTPIERPSIVVAKKSCRDYLSRQGTNAETVWTKLINRVHPPLTKDIDAEDQNGLDSRVSSSQESTRIKSGFVPMATESRLAPVPGPVPHSYPISGAPQLPEAFTSLATHFTPIVLTREGDTEETPLPASDIEEAISEVTRGNDIQPVQEAKDRETPSHLEDLPLPQSDRDLQDNGQDSPANQRSVVTHKLSSTASRTLVNSPPPTSPELSNQRTPVSDHPLPPSTTQLTWSSSCQSSSCSHLTGGGVFNNFLLRQDPLTGHLTLVPVQITVPESLHGLELNLPLISSSSYLQGQPTHPRGPRDHLTPGQGAEPLLECLNGRPSDPKASMPHPQNGEGGPKTGEGEGEHLSESHGPPQGDSSPPLSPLMNPSLQEVIGLLRAEFAFDGYLENGVEDLAMGEYFLSLKDLQYQTFCNVVKEKFCDLYWNEDLLGVLHCVVNYSQLSLGSNEQSPSKPWQRAATSPLRAASCRVEEREAVRRGHVDLNGNLHHSGPVASDAWERFERHQRALSAHREDTESEEGQHHGCPGLRAAECLVKGAMESAEHPVGGGDESPSEADSLWGTDEPLRVGHRGQMSPDCCEDMEDTESLVSHCLLSPSSGAEESSHSLSPAWALAFYGGDCFSQDVVEYARNLGQHSESPCLELKTQELQQQLMIETKNQKKTRNFYQKLLHQERKNKRSDARLMLSKLKVQLEELRSKVEFLDSIQKYLEVLSVDQWGVDVSLLPSLAASDPGSPLDLQPSEEPAVLGLVSLSGVGTGTGKSSLQAATPLDFMSYLYARNAPLEGYIQQFLYTYRYFCTSQELLQFLMDKFTSAAAGGGPDVSGDSAKVYHRSLDVLQIWLTDYIMVDFSPKSSLLMTLENFLTTEVSPVDSRGERLLTTLQRSPRKRWSQGCGSPISMQEDDALSVHTSCRNSAIEYSGRKSFQWRISRVVEPQSTQPKDKAYSIAAALPRPYYTSLMDDISSACLRSEERHPFSQSEHSAQHTAQQLTLLQQEMFQGCHPIHFLNSKSQGVRDKAVSVTKHASHSVPPVEGSSLFVHEGTPHDSHLQQLLRYADSISNWVSAEIVICDSIKIQAALLTKFLLIAKHCYESRDFATAMQVLGGLENVIVRQLPGWKHLSTKVCEVLEDLRAVQVFLKSDNLCLMGGEHVRGRPTLPAVHILAMHIQQLEIGSFTLTSGAYKWPKLRTIAKVVSQVHAFQETVYSFTPDLELQAYIRLRIGHLSGCDIPLLAADNEANFYHNPTDRHTRRIQDTLKRVKATFQ</sequence>
<feature type="region of interest" description="Disordered" evidence="5">
    <location>
        <begin position="749"/>
        <end position="844"/>
    </location>
</feature>
<keyword evidence="9" id="KW-1185">Reference proteome</keyword>
<reference evidence="10" key="1">
    <citation type="submission" date="2025-08" db="UniProtKB">
        <authorList>
            <consortium name="RefSeq"/>
        </authorList>
    </citation>
    <scope>IDENTIFICATION</scope>
</reference>
<feature type="compositionally biased region" description="Polar residues" evidence="5">
    <location>
        <begin position="349"/>
        <end position="359"/>
    </location>
</feature>
<dbReference type="PROSITE" id="PS51377">
    <property type="entry name" value="KIND"/>
    <property type="match status" value="2"/>
</dbReference>
<protein>
    <submittedName>
        <fullName evidence="10">Kinase non-catalytic C-lobe domain-containing protein 1 isoform X1</fullName>
    </submittedName>
</protein>